<dbReference type="PANTHER" id="PTHR30349:SF81">
    <property type="entry name" value="TYROSINE RECOMBINASE XERC"/>
    <property type="match status" value="1"/>
</dbReference>
<dbReference type="GO" id="GO:0006310">
    <property type="term" value="P:DNA recombination"/>
    <property type="evidence" value="ECO:0007669"/>
    <property type="project" value="UniProtKB-KW"/>
</dbReference>
<evidence type="ECO:0000259" key="5">
    <source>
        <dbReference type="PROSITE" id="PS51898"/>
    </source>
</evidence>
<evidence type="ECO:0000313" key="8">
    <source>
        <dbReference type="Proteomes" id="UP000276417"/>
    </source>
</evidence>
<name>A0A3G8YRQ6_9DEIO</name>
<dbReference type="InterPro" id="IPR044068">
    <property type="entry name" value="CB"/>
</dbReference>
<evidence type="ECO:0000256" key="2">
    <source>
        <dbReference type="ARBA" id="ARBA00023125"/>
    </source>
</evidence>
<dbReference type="Gene3D" id="1.10.443.10">
    <property type="entry name" value="Intergrase catalytic core"/>
    <property type="match status" value="1"/>
</dbReference>
<dbReference type="Pfam" id="PF02899">
    <property type="entry name" value="Phage_int_SAM_1"/>
    <property type="match status" value="1"/>
</dbReference>
<reference evidence="7 8" key="1">
    <citation type="submission" date="2018-11" db="EMBL/GenBank/DDBJ databases">
        <title>Deinococcus shelandsis sp. nov., isolated from South Shetland Islands soil of Antarctica.</title>
        <authorList>
            <person name="Tian J."/>
        </authorList>
    </citation>
    <scope>NUCLEOTIDE SEQUENCE [LARGE SCALE GENOMIC DNA]</scope>
    <source>
        <strain evidence="7 8">S14-83T</strain>
        <plasmid evidence="7 8">unnamed3</plasmid>
    </source>
</reference>
<dbReference type="InterPro" id="IPR010998">
    <property type="entry name" value="Integrase_recombinase_N"/>
</dbReference>
<dbReference type="PROSITE" id="PS51900">
    <property type="entry name" value="CB"/>
    <property type="match status" value="1"/>
</dbReference>
<dbReference type="KEGG" id="dph:EHF33_20100"/>
<dbReference type="CDD" id="cd00397">
    <property type="entry name" value="DNA_BRE_C"/>
    <property type="match status" value="1"/>
</dbReference>
<evidence type="ECO:0000313" key="7">
    <source>
        <dbReference type="EMBL" id="AZI45214.1"/>
    </source>
</evidence>
<dbReference type="EMBL" id="CP034187">
    <property type="protein sequence ID" value="AZI45214.1"/>
    <property type="molecule type" value="Genomic_DNA"/>
</dbReference>
<keyword evidence="2 4" id="KW-0238">DNA-binding</keyword>
<keyword evidence="3" id="KW-0233">DNA recombination</keyword>
<accession>A0A3G8YRQ6</accession>
<dbReference type="InterPro" id="IPR004107">
    <property type="entry name" value="Integrase_SAM-like_N"/>
</dbReference>
<dbReference type="GO" id="GO:0003677">
    <property type="term" value="F:DNA binding"/>
    <property type="evidence" value="ECO:0007669"/>
    <property type="project" value="UniProtKB-UniRule"/>
</dbReference>
<organism evidence="7 8">
    <name type="scientific">Deinococcus psychrotolerans</name>
    <dbReference type="NCBI Taxonomy" id="2489213"/>
    <lineage>
        <taxon>Bacteria</taxon>
        <taxon>Thermotogati</taxon>
        <taxon>Deinococcota</taxon>
        <taxon>Deinococci</taxon>
        <taxon>Deinococcales</taxon>
        <taxon>Deinococcaceae</taxon>
        <taxon>Deinococcus</taxon>
    </lineage>
</organism>
<dbReference type="GO" id="GO:0015074">
    <property type="term" value="P:DNA integration"/>
    <property type="evidence" value="ECO:0007669"/>
    <property type="project" value="UniProtKB-KW"/>
</dbReference>
<dbReference type="Gene3D" id="1.10.150.130">
    <property type="match status" value="1"/>
</dbReference>
<dbReference type="InterPro" id="IPR013762">
    <property type="entry name" value="Integrase-like_cat_sf"/>
</dbReference>
<dbReference type="PANTHER" id="PTHR30349">
    <property type="entry name" value="PHAGE INTEGRASE-RELATED"/>
    <property type="match status" value="1"/>
</dbReference>
<gene>
    <name evidence="7" type="ORF">EHF33_20100</name>
</gene>
<keyword evidence="8" id="KW-1185">Reference proteome</keyword>
<dbReference type="Proteomes" id="UP000276417">
    <property type="component" value="Plasmid unnamed3"/>
</dbReference>
<dbReference type="InterPro" id="IPR011010">
    <property type="entry name" value="DNA_brk_join_enz"/>
</dbReference>
<dbReference type="PROSITE" id="PS51898">
    <property type="entry name" value="TYR_RECOMBINASE"/>
    <property type="match status" value="1"/>
</dbReference>
<dbReference type="OrthoDB" id="58653at2"/>
<geneLocation type="plasmid" evidence="7 8">
    <name>unnamed3</name>
</geneLocation>
<feature type="domain" description="Tyr recombinase" evidence="5">
    <location>
        <begin position="151"/>
        <end position="321"/>
    </location>
</feature>
<keyword evidence="1" id="KW-0229">DNA integration</keyword>
<evidence type="ECO:0000256" key="4">
    <source>
        <dbReference type="PROSITE-ProRule" id="PRU01248"/>
    </source>
</evidence>
<dbReference type="InterPro" id="IPR050090">
    <property type="entry name" value="Tyrosine_recombinase_XerCD"/>
</dbReference>
<protein>
    <submittedName>
        <fullName evidence="7">Site-specific integrase</fullName>
    </submittedName>
</protein>
<evidence type="ECO:0000256" key="1">
    <source>
        <dbReference type="ARBA" id="ARBA00022908"/>
    </source>
</evidence>
<evidence type="ECO:0000256" key="3">
    <source>
        <dbReference type="ARBA" id="ARBA00023172"/>
    </source>
</evidence>
<dbReference type="SUPFAM" id="SSF56349">
    <property type="entry name" value="DNA breaking-rejoining enzymes"/>
    <property type="match status" value="1"/>
</dbReference>
<feature type="domain" description="Core-binding (CB)" evidence="6">
    <location>
        <begin position="41"/>
        <end position="127"/>
    </location>
</feature>
<evidence type="ECO:0000259" key="6">
    <source>
        <dbReference type="PROSITE" id="PS51900"/>
    </source>
</evidence>
<proteinExistence type="predicted"/>
<dbReference type="RefSeq" id="WP_124875602.1">
    <property type="nucleotide sequence ID" value="NZ_CP034187.1"/>
</dbReference>
<dbReference type="InterPro" id="IPR002104">
    <property type="entry name" value="Integrase_catalytic"/>
</dbReference>
<keyword evidence="7" id="KW-0614">Plasmid</keyword>
<dbReference type="AlphaFoldDB" id="A0A3G8YRQ6"/>
<sequence>MTLEIMAARLDLSGRAERLARLDPDALRKDALRWARDTDEEGLWSLTESFLVTRGSRGARVSPHTLTSYRQGLRTFLAWAVPSGVSLLRPRPNDGYSYVRHLEASGLMPGSVKVRLAAARALYGALRWAGASDAAPLTDVRAARDPVAAWEKRKPYSQADIKKLLIQADPQQTVILLLGAHCGLRVSEMLALTRTDVHLDGERPYLSVMGKRQKLQEVPLSQSTEQALRQWLAMTPQLGIQVLTLKTRKGVSDQLRKLCAVSKVRYDGRHVHGLRHTAGTEIYRQTRDLLEVRDHLRHASMDTSAIYVNHVRTQDKAINRDW</sequence>
<dbReference type="Pfam" id="PF00589">
    <property type="entry name" value="Phage_integrase"/>
    <property type="match status" value="1"/>
</dbReference>